<dbReference type="FunFam" id="3.40.30.10:FF:000077">
    <property type="entry name" value="Protein disulfide-isomerase"/>
    <property type="match status" value="1"/>
</dbReference>
<feature type="domain" description="Thioredoxin" evidence="14">
    <location>
        <begin position="227"/>
        <end position="362"/>
    </location>
</feature>
<proteinExistence type="inferred from homology"/>
<evidence type="ECO:0000256" key="13">
    <source>
        <dbReference type="SAM" id="SignalP"/>
    </source>
</evidence>
<comment type="similarity">
    <text evidence="4 12">Belongs to the protein disulfide isomerase family.</text>
</comment>
<dbReference type="Proteomes" id="UP000281406">
    <property type="component" value="Unassembled WGS sequence"/>
</dbReference>
<evidence type="ECO:0000256" key="9">
    <source>
        <dbReference type="ARBA" id="ARBA00023157"/>
    </source>
</evidence>
<evidence type="ECO:0000256" key="10">
    <source>
        <dbReference type="ARBA" id="ARBA00023235"/>
    </source>
</evidence>
<dbReference type="GO" id="GO:0009986">
    <property type="term" value="C:cell surface"/>
    <property type="evidence" value="ECO:0007669"/>
    <property type="project" value="TreeGrafter"/>
</dbReference>
<dbReference type="CDD" id="cd02995">
    <property type="entry name" value="PDI_a_PDI_a'_C"/>
    <property type="match status" value="1"/>
</dbReference>
<sequence length="381" mass="42370">MLAVLFVAAFAAAARASDVLEFTDDDFDSRIGDHDLILVEFFAPWCGHCKRLAPEYEAAATRLKGIVSLAKVDCTANSNVCSKYGVSGYPTLKIFRDGEDSGGYDGPRTADGIVSHLKKQAGPASVELKSQAEFEKFIGDRDASVVGFFADGGSTAQGEFLKAASAFRESYRFAHTNVEDLLKKHDVDGEGIILLRPPHLSNKFEDGSVKFTEDKFTSAKIKKFIQDNIFGICPHMTDDNKDQLKGKDLLVAYYDVDYEKNPKGSNYWRNSKDVLIEFYAPWCGHCKSLEPKYKELGEKLSDNPNIVIAKMDATANDVPSPYEVRGFPTIYFSPAGQKHNPKKYEGGREVSDFISYLKREATNTVVVQEDEKKSKKKKSEL</sequence>
<dbReference type="InterPro" id="IPR013766">
    <property type="entry name" value="Thioredoxin_domain"/>
</dbReference>
<dbReference type="EC" id="5.3.4.1" evidence="5"/>
<evidence type="ECO:0000256" key="4">
    <source>
        <dbReference type="ARBA" id="ARBA00006347"/>
    </source>
</evidence>
<dbReference type="Pfam" id="PF00085">
    <property type="entry name" value="Thioredoxin"/>
    <property type="match status" value="2"/>
</dbReference>
<keyword evidence="8" id="KW-0256">Endoplasmic reticulum</keyword>
<comment type="caution">
    <text evidence="15">The sequence shown here is derived from an EMBL/GenBank/DDBJ whole genome shotgun (WGS) entry which is preliminary data.</text>
</comment>
<dbReference type="GO" id="GO:0003756">
    <property type="term" value="F:protein disulfide isomerase activity"/>
    <property type="evidence" value="ECO:0007669"/>
    <property type="project" value="UniProtKB-EC"/>
</dbReference>
<dbReference type="FunFam" id="3.40.30.10:FF:000017">
    <property type="entry name" value="Protein disulfide-isomerase A4"/>
    <property type="match status" value="1"/>
</dbReference>
<keyword evidence="11" id="KW-0676">Redox-active center</keyword>
<evidence type="ECO:0000256" key="12">
    <source>
        <dbReference type="RuleBase" id="RU004208"/>
    </source>
</evidence>
<dbReference type="NCBIfam" id="TIGR01126">
    <property type="entry name" value="pdi_dom"/>
    <property type="match status" value="1"/>
</dbReference>
<evidence type="ECO:0000256" key="7">
    <source>
        <dbReference type="ARBA" id="ARBA00022737"/>
    </source>
</evidence>
<dbReference type="InterPro" id="IPR041868">
    <property type="entry name" value="PDIA3_PDI_b"/>
</dbReference>
<dbReference type="OrthoDB" id="427280at2759"/>
<accession>A0A3N0YCF5</accession>
<evidence type="ECO:0000256" key="1">
    <source>
        <dbReference type="ARBA" id="ARBA00001182"/>
    </source>
</evidence>
<evidence type="ECO:0000256" key="11">
    <source>
        <dbReference type="ARBA" id="ARBA00023284"/>
    </source>
</evidence>
<feature type="domain" description="Thioredoxin" evidence="14">
    <location>
        <begin position="1"/>
        <end position="122"/>
    </location>
</feature>
<evidence type="ECO:0000259" key="14">
    <source>
        <dbReference type="PROSITE" id="PS51352"/>
    </source>
</evidence>
<keyword evidence="10 15" id="KW-0413">Isomerase</keyword>
<evidence type="ECO:0000256" key="2">
    <source>
        <dbReference type="ARBA" id="ARBA00004223"/>
    </source>
</evidence>
<dbReference type="AlphaFoldDB" id="A0A3N0YCF5"/>
<dbReference type="PANTHER" id="PTHR18929:SF60">
    <property type="entry name" value="PROTEIN DISULFIDE-ISOMERASE"/>
    <property type="match status" value="1"/>
</dbReference>
<dbReference type="CDD" id="cd03069">
    <property type="entry name" value="PDI_b_ERp57"/>
    <property type="match status" value="1"/>
</dbReference>
<evidence type="ECO:0000256" key="3">
    <source>
        <dbReference type="ARBA" id="ARBA00004319"/>
    </source>
</evidence>
<feature type="signal peptide" evidence="13">
    <location>
        <begin position="1"/>
        <end position="16"/>
    </location>
</feature>
<evidence type="ECO:0000313" key="15">
    <source>
        <dbReference type="EMBL" id="ROL43919.1"/>
    </source>
</evidence>
<protein>
    <recommendedName>
        <fullName evidence="5">protein disulfide-isomerase</fullName>
        <ecNumber evidence="5">5.3.4.1</ecNumber>
    </recommendedName>
</protein>
<evidence type="ECO:0000256" key="8">
    <source>
        <dbReference type="ARBA" id="ARBA00022824"/>
    </source>
</evidence>
<dbReference type="PANTHER" id="PTHR18929">
    <property type="entry name" value="PROTEIN DISULFIDE ISOMERASE"/>
    <property type="match status" value="1"/>
</dbReference>
<evidence type="ECO:0000256" key="6">
    <source>
        <dbReference type="ARBA" id="ARBA00022729"/>
    </source>
</evidence>
<dbReference type="InterPro" id="IPR005788">
    <property type="entry name" value="PDI_thioredoxin-like_dom"/>
</dbReference>
<dbReference type="GO" id="GO:0042470">
    <property type="term" value="C:melanosome"/>
    <property type="evidence" value="ECO:0007669"/>
    <property type="project" value="UniProtKB-SubCell"/>
</dbReference>
<dbReference type="PROSITE" id="PS00194">
    <property type="entry name" value="THIOREDOXIN_1"/>
    <property type="match status" value="2"/>
</dbReference>
<dbReference type="FunFam" id="3.40.30.10:FF:000045">
    <property type="entry name" value="Disulfide-isomerase A3"/>
    <property type="match status" value="1"/>
</dbReference>
<name>A0A3N0YCF5_ANAGA</name>
<keyword evidence="16" id="KW-1185">Reference proteome</keyword>
<dbReference type="GO" id="GO:0005788">
    <property type="term" value="C:endoplasmic reticulum lumen"/>
    <property type="evidence" value="ECO:0007669"/>
    <property type="project" value="UniProtKB-SubCell"/>
</dbReference>
<feature type="chain" id="PRO_5018193627" description="protein disulfide-isomerase" evidence="13">
    <location>
        <begin position="17"/>
        <end position="381"/>
    </location>
</feature>
<dbReference type="GO" id="GO:0034976">
    <property type="term" value="P:response to endoplasmic reticulum stress"/>
    <property type="evidence" value="ECO:0007669"/>
    <property type="project" value="TreeGrafter"/>
</dbReference>
<dbReference type="SUPFAM" id="SSF52833">
    <property type="entry name" value="Thioredoxin-like"/>
    <property type="match status" value="3"/>
</dbReference>
<dbReference type="Gene3D" id="3.40.30.10">
    <property type="entry name" value="Glutaredoxin"/>
    <property type="match status" value="4"/>
</dbReference>
<dbReference type="InterPro" id="IPR036249">
    <property type="entry name" value="Thioredoxin-like_sf"/>
</dbReference>
<dbReference type="PRINTS" id="PR00421">
    <property type="entry name" value="THIOREDOXIN"/>
</dbReference>
<gene>
    <name evidence="15" type="ORF">DPX16_11951</name>
</gene>
<dbReference type="InterPro" id="IPR017937">
    <property type="entry name" value="Thioredoxin_CS"/>
</dbReference>
<dbReference type="GO" id="GO:0006457">
    <property type="term" value="P:protein folding"/>
    <property type="evidence" value="ECO:0007669"/>
    <property type="project" value="TreeGrafter"/>
</dbReference>
<organism evidence="15 16">
    <name type="scientific">Anabarilius grahami</name>
    <name type="common">Kanglang fish</name>
    <name type="synonym">Barilius grahami</name>
    <dbReference type="NCBI Taxonomy" id="495550"/>
    <lineage>
        <taxon>Eukaryota</taxon>
        <taxon>Metazoa</taxon>
        <taxon>Chordata</taxon>
        <taxon>Craniata</taxon>
        <taxon>Vertebrata</taxon>
        <taxon>Euteleostomi</taxon>
        <taxon>Actinopterygii</taxon>
        <taxon>Neopterygii</taxon>
        <taxon>Teleostei</taxon>
        <taxon>Ostariophysi</taxon>
        <taxon>Cypriniformes</taxon>
        <taxon>Xenocyprididae</taxon>
        <taxon>Xenocypridinae</taxon>
        <taxon>Xenocypridinae incertae sedis</taxon>
        <taxon>Anabarilius</taxon>
    </lineage>
</organism>
<evidence type="ECO:0000313" key="16">
    <source>
        <dbReference type="Proteomes" id="UP000281406"/>
    </source>
</evidence>
<evidence type="ECO:0000256" key="5">
    <source>
        <dbReference type="ARBA" id="ARBA00012723"/>
    </source>
</evidence>
<keyword evidence="9" id="KW-1015">Disulfide bond</keyword>
<reference evidence="15 16" key="1">
    <citation type="submission" date="2018-10" db="EMBL/GenBank/DDBJ databases">
        <title>Genome assembly for a Yunnan-Guizhou Plateau 3E fish, Anabarilius grahami (Regan), and its evolutionary and genetic applications.</title>
        <authorList>
            <person name="Jiang W."/>
        </authorList>
    </citation>
    <scope>NUCLEOTIDE SEQUENCE [LARGE SCALE GENOMIC DNA]</scope>
    <source>
        <strain evidence="15">AG-KIZ</strain>
        <tissue evidence="15">Muscle</tissue>
    </source>
</reference>
<keyword evidence="6 13" id="KW-0732">Signal</keyword>
<dbReference type="PROSITE" id="PS51352">
    <property type="entry name" value="THIOREDOXIN_2"/>
    <property type="match status" value="2"/>
</dbReference>
<comment type="catalytic activity">
    <reaction evidence="1">
        <text>Catalyzes the rearrangement of -S-S- bonds in proteins.</text>
        <dbReference type="EC" id="5.3.4.1"/>
    </reaction>
</comment>
<comment type="subcellular location">
    <subcellularLocation>
        <location evidence="3">Endoplasmic reticulum lumen</location>
    </subcellularLocation>
    <subcellularLocation>
        <location evidence="2">Melanosome</location>
    </subcellularLocation>
</comment>
<keyword evidence="7" id="KW-0677">Repeat</keyword>
<dbReference type="EMBL" id="RJVU01047120">
    <property type="protein sequence ID" value="ROL43919.1"/>
    <property type="molecule type" value="Genomic_DNA"/>
</dbReference>